<evidence type="ECO:0000256" key="2">
    <source>
        <dbReference type="SAM" id="Phobius"/>
    </source>
</evidence>
<feature type="region of interest" description="Disordered" evidence="1">
    <location>
        <begin position="1"/>
        <end position="140"/>
    </location>
</feature>
<keyword evidence="2" id="KW-1133">Transmembrane helix</keyword>
<feature type="transmembrane region" description="Helical" evidence="2">
    <location>
        <begin position="266"/>
        <end position="291"/>
    </location>
</feature>
<keyword evidence="4" id="KW-1185">Reference proteome</keyword>
<gene>
    <name evidence="3" type="ORF">KIH73_09795</name>
</gene>
<feature type="compositionally biased region" description="Low complexity" evidence="1">
    <location>
        <begin position="66"/>
        <end position="80"/>
    </location>
</feature>
<feature type="region of interest" description="Disordered" evidence="1">
    <location>
        <begin position="183"/>
        <end position="218"/>
    </location>
</feature>
<proteinExistence type="predicted"/>
<comment type="caution">
    <text evidence="3">The sequence shown here is derived from an EMBL/GenBank/DDBJ whole genome shotgun (WGS) entry which is preliminary data.</text>
</comment>
<keyword evidence="2" id="KW-0472">Membrane</keyword>
<name>A0ABS6WAV9_9BIFI</name>
<evidence type="ECO:0000313" key="4">
    <source>
        <dbReference type="Proteomes" id="UP000812844"/>
    </source>
</evidence>
<protein>
    <submittedName>
        <fullName evidence="3">Uncharacterized protein</fullName>
    </submittedName>
</protein>
<keyword evidence="2" id="KW-0812">Transmembrane</keyword>
<accession>A0ABS6WAV9</accession>
<reference evidence="3 4" key="1">
    <citation type="submission" date="2021-05" db="EMBL/GenBank/DDBJ databases">
        <title>Phylogenetic classification of ten novel species belonging to the genus Bifidobacterium comprising B. colchicus sp. nov., B. abeli sp. nov., B. bicoloris sp. nov., B. guerezis sp. nov., B. rosaliae sp. nov., B. santillanensis sp. nov., B. argentati sp. nov., B. amazzoni sp. nov., B. pluviali sp. nov., and B. pinnaculum sp. nov.</title>
        <authorList>
            <person name="Lugli G.A."/>
            <person name="Ruiz Garcia L."/>
            <person name="Margolles A."/>
            <person name="Ventura M."/>
        </authorList>
    </citation>
    <scope>NUCLEOTIDE SEQUENCE [LARGE SCALE GENOMIC DNA]</scope>
    <source>
        <strain evidence="3 4">6T3</strain>
    </source>
</reference>
<feature type="transmembrane region" description="Helical" evidence="2">
    <location>
        <begin position="303"/>
        <end position="326"/>
    </location>
</feature>
<dbReference type="RefSeq" id="WP_219083018.1">
    <property type="nucleotide sequence ID" value="NZ_JAHBBD010000029.1"/>
</dbReference>
<organism evidence="3 4">
    <name type="scientific">Bifidobacterium phasiani</name>
    <dbReference type="NCBI Taxonomy" id="2834431"/>
    <lineage>
        <taxon>Bacteria</taxon>
        <taxon>Bacillati</taxon>
        <taxon>Actinomycetota</taxon>
        <taxon>Actinomycetes</taxon>
        <taxon>Bifidobacteriales</taxon>
        <taxon>Bifidobacteriaceae</taxon>
        <taxon>Bifidobacterium</taxon>
    </lineage>
</organism>
<sequence>MSEDIRNTQTQPLPTVGAASEAETRAIPAVPADGENAPTRLLPVADTQVLRAVGGDPEADGRSQEPSSAAADAPRPEAASVSTPEPDLADELEAVSDAVPSPGRGASGEPPRESPRGGAMPGEPVARPVPPRQTGMAAPAAGMVPQSGMAAPNIGTVPQTGTTANIGAVPQTGMAAPIAGAMPQTGRREPVPQPAAAGAPRSAPSQPGPAGPMAPGGAGPYAANRQVPLYSTMPPVQNGAGPSNYVQVPVERPKERPVIRRRGPSAATIVFGVLLVCCGVVAILFGMGFPVATLPMFGADPRVAIAVGCGAFGALLVVVAVVWAVVRIVRPKRGDDKPEKA</sequence>
<feature type="compositionally biased region" description="Low complexity" evidence="1">
    <location>
        <begin position="194"/>
        <end position="205"/>
    </location>
</feature>
<dbReference type="Proteomes" id="UP000812844">
    <property type="component" value="Unassembled WGS sequence"/>
</dbReference>
<evidence type="ECO:0000256" key="1">
    <source>
        <dbReference type="SAM" id="MobiDB-lite"/>
    </source>
</evidence>
<dbReference type="EMBL" id="JAHBBD010000029">
    <property type="protein sequence ID" value="MBW3083636.1"/>
    <property type="molecule type" value="Genomic_DNA"/>
</dbReference>
<evidence type="ECO:0000313" key="3">
    <source>
        <dbReference type="EMBL" id="MBW3083636.1"/>
    </source>
</evidence>